<organism evidence="3 4">
    <name type="scientific">Volvox reticuliferus</name>
    <dbReference type="NCBI Taxonomy" id="1737510"/>
    <lineage>
        <taxon>Eukaryota</taxon>
        <taxon>Viridiplantae</taxon>
        <taxon>Chlorophyta</taxon>
        <taxon>core chlorophytes</taxon>
        <taxon>Chlorophyceae</taxon>
        <taxon>CS clade</taxon>
        <taxon>Chlamydomonadales</taxon>
        <taxon>Volvocaceae</taxon>
        <taxon>Volvox</taxon>
    </lineage>
</organism>
<proteinExistence type="predicted"/>
<dbReference type="Pfam" id="PF09791">
    <property type="entry name" value="Oxidored-like"/>
    <property type="match status" value="1"/>
</dbReference>
<reference evidence="3" key="1">
    <citation type="journal article" date="2021" name="Proc. Natl. Acad. Sci. U.S.A.">
        <title>Three genomes in the algal genus Volvox reveal the fate of a haploid sex-determining region after a transition to homothallism.</title>
        <authorList>
            <person name="Yamamoto K."/>
            <person name="Hamaji T."/>
            <person name="Kawai-Toyooka H."/>
            <person name="Matsuzaki R."/>
            <person name="Takahashi F."/>
            <person name="Nishimura Y."/>
            <person name="Kawachi M."/>
            <person name="Noguchi H."/>
            <person name="Minakuchi Y."/>
            <person name="Umen J.G."/>
            <person name="Toyoda A."/>
            <person name="Nozaki H."/>
        </authorList>
    </citation>
    <scope>NUCLEOTIDE SEQUENCE</scope>
    <source>
        <strain evidence="3">NIES-3785</strain>
        <strain evidence="2">NIES-3786</strain>
    </source>
</reference>
<protein>
    <recommendedName>
        <fullName evidence="1">Oxidoreductase-like domain-containing protein</fullName>
    </recommendedName>
</protein>
<dbReference type="GO" id="GO:0005739">
    <property type="term" value="C:mitochondrion"/>
    <property type="evidence" value="ECO:0007669"/>
    <property type="project" value="TreeGrafter"/>
</dbReference>
<dbReference type="InterPro" id="IPR019180">
    <property type="entry name" value="Oxidoreductase-like_N"/>
</dbReference>
<dbReference type="PANTHER" id="PTHR21193:SF3">
    <property type="entry name" value="OXIDOREDUCTASE-LIKE DOMAIN-CONTAINING PROTEIN 1"/>
    <property type="match status" value="1"/>
</dbReference>
<name>A0A8J4GBC9_9CHLO</name>
<accession>A0A8J4GBC9</accession>
<evidence type="ECO:0000259" key="1">
    <source>
        <dbReference type="Pfam" id="PF09791"/>
    </source>
</evidence>
<keyword evidence="5" id="KW-1185">Reference proteome</keyword>
<dbReference type="Proteomes" id="UP000747110">
    <property type="component" value="Unassembled WGS sequence"/>
</dbReference>
<dbReference type="AlphaFoldDB" id="A0A8J4GBC9"/>
<dbReference type="EMBL" id="BNCQ01000015">
    <property type="protein sequence ID" value="GIM04098.1"/>
    <property type="molecule type" value="Genomic_DNA"/>
</dbReference>
<comment type="caution">
    <text evidence="3">The sequence shown here is derived from an EMBL/GenBank/DDBJ whole genome shotgun (WGS) entry which is preliminary data.</text>
</comment>
<feature type="domain" description="Oxidoreductase-like" evidence="1">
    <location>
        <begin position="23"/>
        <end position="61"/>
    </location>
</feature>
<sequence>MLTRRSFARLQIQLPCLVQARSVSFPPKPIEPAPEDCCQSGCKVCVWELYAEELSRWKAQVAPGEELQVEKNGEPRVGELFKAPTEEPVGLAAFRELEQRLNAQQDFVPSSHSGSEGD</sequence>
<evidence type="ECO:0000313" key="2">
    <source>
        <dbReference type="EMBL" id="GIL76807.1"/>
    </source>
</evidence>
<dbReference type="OrthoDB" id="529180at2759"/>
<evidence type="ECO:0000313" key="4">
    <source>
        <dbReference type="Proteomes" id="UP000722791"/>
    </source>
</evidence>
<dbReference type="InterPro" id="IPR039251">
    <property type="entry name" value="OXLD1"/>
</dbReference>
<gene>
    <name evidence="2" type="ORF">Vretifemale_6276</name>
    <name evidence="3" type="ORF">Vretimale_8719</name>
</gene>
<dbReference type="EMBL" id="BNCP01000009">
    <property type="protein sequence ID" value="GIL76807.1"/>
    <property type="molecule type" value="Genomic_DNA"/>
</dbReference>
<dbReference type="PANTHER" id="PTHR21193">
    <property type="entry name" value="OXIDOREDUCTASE-LIKE DOMAIN-CONTAINING PROTEIN 1"/>
    <property type="match status" value="1"/>
</dbReference>
<evidence type="ECO:0000313" key="5">
    <source>
        <dbReference type="Proteomes" id="UP000747110"/>
    </source>
</evidence>
<dbReference type="Proteomes" id="UP000722791">
    <property type="component" value="Unassembled WGS sequence"/>
</dbReference>
<evidence type="ECO:0000313" key="3">
    <source>
        <dbReference type="EMBL" id="GIM04098.1"/>
    </source>
</evidence>